<protein>
    <submittedName>
        <fullName evidence="3">MATE family efflux transporter</fullName>
    </submittedName>
</protein>
<dbReference type="Pfam" id="PF01554">
    <property type="entry name" value="MatE"/>
    <property type="match status" value="2"/>
</dbReference>
<evidence type="ECO:0000256" key="1">
    <source>
        <dbReference type="ARBA" id="ARBA00022448"/>
    </source>
</evidence>
<feature type="transmembrane region" description="Helical" evidence="2">
    <location>
        <begin position="53"/>
        <end position="73"/>
    </location>
</feature>
<feature type="transmembrane region" description="Helical" evidence="2">
    <location>
        <begin position="129"/>
        <end position="150"/>
    </location>
</feature>
<accession>A0ABS7ZLK2</accession>
<organism evidence="3 4">
    <name type="scientific">Thalassolituus marinus</name>
    <dbReference type="NCBI Taxonomy" id="671053"/>
    <lineage>
        <taxon>Bacteria</taxon>
        <taxon>Pseudomonadati</taxon>
        <taxon>Pseudomonadota</taxon>
        <taxon>Gammaproteobacteria</taxon>
        <taxon>Oceanospirillales</taxon>
        <taxon>Oceanospirillaceae</taxon>
        <taxon>Thalassolituus</taxon>
    </lineage>
</organism>
<feature type="transmembrane region" description="Helical" evidence="2">
    <location>
        <begin position="314"/>
        <end position="336"/>
    </location>
</feature>
<keyword evidence="2" id="KW-0472">Membrane</keyword>
<dbReference type="NCBIfam" id="TIGR00797">
    <property type="entry name" value="matE"/>
    <property type="match status" value="1"/>
</dbReference>
<feature type="transmembrane region" description="Helical" evidence="2">
    <location>
        <begin position="282"/>
        <end position="302"/>
    </location>
</feature>
<keyword evidence="4" id="KW-1185">Reference proteome</keyword>
<dbReference type="Proteomes" id="UP000714380">
    <property type="component" value="Unassembled WGS sequence"/>
</dbReference>
<evidence type="ECO:0000313" key="3">
    <source>
        <dbReference type="EMBL" id="MCA6062607.1"/>
    </source>
</evidence>
<dbReference type="EMBL" id="JAEDAH010000013">
    <property type="protein sequence ID" value="MCA6062607.1"/>
    <property type="molecule type" value="Genomic_DNA"/>
</dbReference>
<keyword evidence="2" id="KW-0812">Transmembrane</keyword>
<keyword evidence="2" id="KW-1133">Transmembrane helix</keyword>
<evidence type="ECO:0000256" key="2">
    <source>
        <dbReference type="SAM" id="Phobius"/>
    </source>
</evidence>
<keyword evidence="1" id="KW-0813">Transport</keyword>
<dbReference type="RefSeq" id="WP_225671786.1">
    <property type="nucleotide sequence ID" value="NZ_JAEDAH010000013.1"/>
</dbReference>
<feature type="transmembrane region" description="Helical" evidence="2">
    <location>
        <begin position="418"/>
        <end position="438"/>
    </location>
</feature>
<reference evidence="3 4" key="1">
    <citation type="submission" date="2020-12" db="EMBL/GenBank/DDBJ databases">
        <title>Novel Thalassolituus-related marine hydrocarbonoclastic bacteria mediated algae-derived hydrocarbons mineralization in twilight zone of the northern South China Sea.</title>
        <authorList>
            <person name="Dong C."/>
        </authorList>
    </citation>
    <scope>NUCLEOTIDE SEQUENCE [LARGE SCALE GENOMIC DNA]</scope>
    <source>
        <strain evidence="3 4">IMCC1826</strain>
    </source>
</reference>
<dbReference type="PANTHER" id="PTHR43298">
    <property type="entry name" value="MULTIDRUG RESISTANCE PROTEIN NORM-RELATED"/>
    <property type="match status" value="1"/>
</dbReference>
<dbReference type="CDD" id="cd13131">
    <property type="entry name" value="MATE_NorM_like"/>
    <property type="match status" value="1"/>
</dbReference>
<comment type="caution">
    <text evidence="3">The sequence shown here is derived from an EMBL/GenBank/DDBJ whole genome shotgun (WGS) entry which is preliminary data.</text>
</comment>
<dbReference type="PANTHER" id="PTHR43298:SF2">
    <property type="entry name" value="FMN_FAD EXPORTER YEEO-RELATED"/>
    <property type="match status" value="1"/>
</dbReference>
<feature type="transmembrane region" description="Helical" evidence="2">
    <location>
        <begin position="384"/>
        <end position="406"/>
    </location>
</feature>
<proteinExistence type="predicted"/>
<evidence type="ECO:0000313" key="4">
    <source>
        <dbReference type="Proteomes" id="UP000714380"/>
    </source>
</evidence>
<feature type="transmembrane region" description="Helical" evidence="2">
    <location>
        <begin position="240"/>
        <end position="262"/>
    </location>
</feature>
<dbReference type="InterPro" id="IPR002528">
    <property type="entry name" value="MATE_fam"/>
</dbReference>
<feature type="transmembrane region" description="Helical" evidence="2">
    <location>
        <begin position="162"/>
        <end position="182"/>
    </location>
</feature>
<sequence length="447" mass="47478">MTFRNQELRALLKLTMPILATQLAQIGMGTIDTLMSGYVSTRDLAAVAIGTSLWLPTWLFLAGVLVALSPLAARLNASAKHDRLPVLLSSALWVGIVLGSIAGILLSLASLALTSIVDDPVTASIASHYTMAIAVGMPGAGIFLAYRFYAEALNEAGQVTRIMLSGLLLNVPANAVFVYGWFGLPELGGVGCGIGSSIIFAGMAFAMARNTRRKRLPADYPLWQYVAKPLYPQVREILKIGIPIGIAIFFEVTLFTVIALLLTGLGPSVVAGHQVALNISSLTFMIPLSVGMALTVRVGHWLGSGETALARRTAWLGIGLNLGVALFNATLMLLFASHLAGLYSPDPAVVKTAATLMIFAAIFQLSDAVQVGAAGALRGYHDTFAVMLITFVAYWVIGLGSGYWLAFYADTPYGAPGFWTGLILGLTAAAIALAIRLYRVSRRPQYE</sequence>
<dbReference type="InterPro" id="IPR050222">
    <property type="entry name" value="MATE_MdtK"/>
</dbReference>
<feature type="transmembrane region" description="Helical" evidence="2">
    <location>
        <begin position="356"/>
        <end position="377"/>
    </location>
</feature>
<feature type="transmembrane region" description="Helical" evidence="2">
    <location>
        <begin position="188"/>
        <end position="208"/>
    </location>
</feature>
<name>A0ABS7ZLK2_9GAMM</name>
<gene>
    <name evidence="3" type="ORF">I9W95_03205</name>
</gene>
<feature type="transmembrane region" description="Helical" evidence="2">
    <location>
        <begin position="85"/>
        <end position="109"/>
    </location>
</feature>